<evidence type="ECO:0000259" key="1">
    <source>
        <dbReference type="SMART" id="SM00835"/>
    </source>
</evidence>
<dbReference type="Proteomes" id="UP000327011">
    <property type="component" value="Unassembled WGS sequence"/>
</dbReference>
<dbReference type="SUPFAM" id="SSF51182">
    <property type="entry name" value="RmlC-like cupins"/>
    <property type="match status" value="1"/>
</dbReference>
<name>A0A5J5K9L7_9ACTN</name>
<dbReference type="InterPro" id="IPR013096">
    <property type="entry name" value="Cupin_2"/>
</dbReference>
<dbReference type="InterPro" id="IPR006045">
    <property type="entry name" value="Cupin_1"/>
</dbReference>
<dbReference type="Gene3D" id="2.60.120.10">
    <property type="entry name" value="Jelly Rolls"/>
    <property type="match status" value="1"/>
</dbReference>
<proteinExistence type="predicted"/>
<evidence type="ECO:0000313" key="2">
    <source>
        <dbReference type="EMBL" id="KAA9381412.1"/>
    </source>
</evidence>
<evidence type="ECO:0000313" key="3">
    <source>
        <dbReference type="Proteomes" id="UP000327011"/>
    </source>
</evidence>
<dbReference type="InterPro" id="IPR014710">
    <property type="entry name" value="RmlC-like_jellyroll"/>
</dbReference>
<protein>
    <submittedName>
        <fullName evidence="2">Cupin domain-containing protein</fullName>
    </submittedName>
</protein>
<dbReference type="Pfam" id="PF07883">
    <property type="entry name" value="Cupin_2"/>
    <property type="match status" value="1"/>
</dbReference>
<dbReference type="SMART" id="SM00835">
    <property type="entry name" value="Cupin_1"/>
    <property type="match status" value="1"/>
</dbReference>
<dbReference type="AlphaFoldDB" id="A0A5J5K9L7"/>
<keyword evidence="3" id="KW-1185">Reference proteome</keyword>
<gene>
    <name evidence="2" type="ORF">F5972_00755</name>
</gene>
<dbReference type="InterPro" id="IPR011051">
    <property type="entry name" value="RmlC_Cupin_sf"/>
</dbReference>
<accession>A0A5J5K9L7</accession>
<sequence length="156" mass="16349">MPTLNPLDPPGFSIVNLPDVARTVPEHGVPVHGADALGTAILSNGHLGADVLWVPAGARFPVHTHPGHHLLYCVSGSGTITIAARTYDVRPGDIYMVDGQVPHAVGAGDEDHVLLSIGAPHKPIESPDRMRLTNWSGGLLDDPMFVEGAPAGERSP</sequence>
<reference evidence="2 3" key="1">
    <citation type="submission" date="2019-09" db="EMBL/GenBank/DDBJ databases">
        <title>Screening of Novel Bioactive Compounds from Soil-Associated.</title>
        <authorList>
            <person name="Gong X."/>
        </authorList>
    </citation>
    <scope>NUCLEOTIDE SEQUENCE [LARGE SCALE GENOMIC DNA]</scope>
    <source>
        <strain evidence="2 3">Gxj-6</strain>
    </source>
</reference>
<feature type="domain" description="Cupin type-1" evidence="1">
    <location>
        <begin position="15"/>
        <end position="152"/>
    </location>
</feature>
<comment type="caution">
    <text evidence="2">The sequence shown here is derived from an EMBL/GenBank/DDBJ whole genome shotgun (WGS) entry which is preliminary data.</text>
</comment>
<organism evidence="2 3">
    <name type="scientific">Microbispora cellulosiformans</name>
    <dbReference type="NCBI Taxonomy" id="2614688"/>
    <lineage>
        <taxon>Bacteria</taxon>
        <taxon>Bacillati</taxon>
        <taxon>Actinomycetota</taxon>
        <taxon>Actinomycetes</taxon>
        <taxon>Streptosporangiales</taxon>
        <taxon>Streptosporangiaceae</taxon>
        <taxon>Microbispora</taxon>
    </lineage>
</organism>
<dbReference type="EMBL" id="VYTZ01000001">
    <property type="protein sequence ID" value="KAA9381412.1"/>
    <property type="molecule type" value="Genomic_DNA"/>
</dbReference>